<dbReference type="PANTHER" id="PTHR23147">
    <property type="entry name" value="SERINE/ARGININE RICH SPLICING FACTOR"/>
    <property type="match status" value="1"/>
</dbReference>
<sequence>MRVERREGVKKEVEDHKGRTRTEGLRVFQHWGRVWDVFVAQRRDVGGHKYGFVRFLDVCDAFELERKLDNIYTGSQKMRINIPKYVKRVIQKRGQLISRQVEAKGVIRYKDTLRRIKGEKGEGMSRFPYAKITTMGKPHMRKEWRVIKRNGEANRNILKGQIINTTEADKIWIEESLVGWLEEPSMFDKLQNVVALENDKITATLADFVKVDDQIGNMDNIEYAKLLMNQHDQASNRKSRVRSQRDYHEWLRDLGDEKHGEELSKEDNGHSCRDEKESDEVKEGVRKRLVMGLKEDNESSVRSPNFSGIQGLQSRGFDEDNPPHNSGIVPKNGGSKTSMLKEGANGNEEGDPIVHLIHPLMHQCHRPTIYGGQISLPKSHSHNNASQRVQSVSLVKGEDSVVVYARISDEEEDVLSYGLTIASKGQEGLLKEFDVVLKSCSCFSVQRVSETAKKKEEALDGSVAKEVLPKDLESGKKEVMEGRQLLCNRRSSRGGGSTCAWRRRVHRTVDLPGRVGIVAARGGCCDRDFVE</sequence>
<dbReference type="InterPro" id="IPR035979">
    <property type="entry name" value="RBD_domain_sf"/>
</dbReference>
<dbReference type="AlphaFoldDB" id="A0AAN9TD10"/>
<keyword evidence="3" id="KW-0508">mRNA splicing</keyword>
<evidence type="ECO:0008006" key="7">
    <source>
        <dbReference type="Google" id="ProtNLM"/>
    </source>
</evidence>
<evidence type="ECO:0000256" key="2">
    <source>
        <dbReference type="ARBA" id="ARBA00022728"/>
    </source>
</evidence>
<dbReference type="GO" id="GO:0003676">
    <property type="term" value="F:nucleic acid binding"/>
    <property type="evidence" value="ECO:0007669"/>
    <property type="project" value="InterPro"/>
</dbReference>
<dbReference type="GO" id="GO:0008380">
    <property type="term" value="P:RNA splicing"/>
    <property type="evidence" value="ECO:0007669"/>
    <property type="project" value="UniProtKB-KW"/>
</dbReference>
<dbReference type="Proteomes" id="UP001386955">
    <property type="component" value="Unassembled WGS sequence"/>
</dbReference>
<evidence type="ECO:0000256" key="1">
    <source>
        <dbReference type="ARBA" id="ARBA00022664"/>
    </source>
</evidence>
<dbReference type="SUPFAM" id="SSF54928">
    <property type="entry name" value="RNA-binding domain, RBD"/>
    <property type="match status" value="1"/>
</dbReference>
<dbReference type="GO" id="GO:0005681">
    <property type="term" value="C:spliceosomal complex"/>
    <property type="evidence" value="ECO:0007669"/>
    <property type="project" value="UniProtKB-KW"/>
</dbReference>
<evidence type="ECO:0000313" key="6">
    <source>
        <dbReference type="Proteomes" id="UP001386955"/>
    </source>
</evidence>
<protein>
    <recommendedName>
        <fullName evidence="7">RRM domain-containing protein</fullName>
    </recommendedName>
</protein>
<keyword evidence="1" id="KW-0507">mRNA processing</keyword>
<dbReference type="GO" id="GO:0006397">
    <property type="term" value="P:mRNA processing"/>
    <property type="evidence" value="ECO:0007669"/>
    <property type="project" value="UniProtKB-KW"/>
</dbReference>
<evidence type="ECO:0000313" key="5">
    <source>
        <dbReference type="EMBL" id="KAK7411530.1"/>
    </source>
</evidence>
<comment type="caution">
    <text evidence="5">The sequence shown here is derived from an EMBL/GenBank/DDBJ whole genome shotgun (WGS) entry which is preliminary data.</text>
</comment>
<gene>
    <name evidence="5" type="ORF">VNO78_02964</name>
</gene>
<proteinExistence type="predicted"/>
<dbReference type="InterPro" id="IPR050907">
    <property type="entry name" value="SRSF"/>
</dbReference>
<evidence type="ECO:0000256" key="4">
    <source>
        <dbReference type="SAM" id="MobiDB-lite"/>
    </source>
</evidence>
<accession>A0AAN9TD10</accession>
<reference evidence="5 6" key="1">
    <citation type="submission" date="2024-01" db="EMBL/GenBank/DDBJ databases">
        <title>The genomes of 5 underutilized Papilionoideae crops provide insights into root nodulation and disease resistanc.</title>
        <authorList>
            <person name="Jiang F."/>
        </authorList>
    </citation>
    <scope>NUCLEOTIDE SEQUENCE [LARGE SCALE GENOMIC DNA]</scope>
    <source>
        <strain evidence="5">DUOXIRENSHENG_FW03</strain>
        <tissue evidence="5">Leaves</tissue>
    </source>
</reference>
<keyword evidence="6" id="KW-1185">Reference proteome</keyword>
<keyword evidence="2" id="KW-0747">Spliceosome</keyword>
<name>A0AAN9TD10_PSOTE</name>
<feature type="region of interest" description="Disordered" evidence="4">
    <location>
        <begin position="315"/>
        <end position="346"/>
    </location>
</feature>
<feature type="region of interest" description="Disordered" evidence="4">
    <location>
        <begin position="260"/>
        <end position="284"/>
    </location>
</feature>
<organism evidence="5 6">
    <name type="scientific">Psophocarpus tetragonolobus</name>
    <name type="common">Winged bean</name>
    <name type="synonym">Dolichos tetragonolobus</name>
    <dbReference type="NCBI Taxonomy" id="3891"/>
    <lineage>
        <taxon>Eukaryota</taxon>
        <taxon>Viridiplantae</taxon>
        <taxon>Streptophyta</taxon>
        <taxon>Embryophyta</taxon>
        <taxon>Tracheophyta</taxon>
        <taxon>Spermatophyta</taxon>
        <taxon>Magnoliopsida</taxon>
        <taxon>eudicotyledons</taxon>
        <taxon>Gunneridae</taxon>
        <taxon>Pentapetalae</taxon>
        <taxon>rosids</taxon>
        <taxon>fabids</taxon>
        <taxon>Fabales</taxon>
        <taxon>Fabaceae</taxon>
        <taxon>Papilionoideae</taxon>
        <taxon>50 kb inversion clade</taxon>
        <taxon>NPAAA clade</taxon>
        <taxon>indigoferoid/millettioid clade</taxon>
        <taxon>Phaseoleae</taxon>
        <taxon>Psophocarpus</taxon>
    </lineage>
</organism>
<evidence type="ECO:0000256" key="3">
    <source>
        <dbReference type="ARBA" id="ARBA00023187"/>
    </source>
</evidence>
<dbReference type="EMBL" id="JAYMYS010000001">
    <property type="protein sequence ID" value="KAK7411530.1"/>
    <property type="molecule type" value="Genomic_DNA"/>
</dbReference>